<evidence type="ECO:0000256" key="6">
    <source>
        <dbReference type="ARBA" id="ARBA00023163"/>
    </source>
</evidence>
<keyword evidence="12" id="KW-1185">Reference proteome</keyword>
<dbReference type="GO" id="GO:0043565">
    <property type="term" value="F:sequence-specific DNA binding"/>
    <property type="evidence" value="ECO:0007669"/>
    <property type="project" value="TreeGrafter"/>
</dbReference>
<dbReference type="Gene3D" id="4.10.240.10">
    <property type="entry name" value="Zn(2)-C6 fungal-type DNA-binding domain"/>
    <property type="match status" value="1"/>
</dbReference>
<dbReference type="AlphaFoldDB" id="A0AB34KJS5"/>
<keyword evidence="3" id="KW-0862">Zinc</keyword>
<dbReference type="GO" id="GO:0006351">
    <property type="term" value="P:DNA-templated transcription"/>
    <property type="evidence" value="ECO:0007669"/>
    <property type="project" value="InterPro"/>
</dbReference>
<feature type="compositionally biased region" description="Low complexity" evidence="8">
    <location>
        <begin position="712"/>
        <end position="721"/>
    </location>
</feature>
<evidence type="ECO:0000256" key="7">
    <source>
        <dbReference type="ARBA" id="ARBA00023242"/>
    </source>
</evidence>
<evidence type="ECO:0000256" key="9">
    <source>
        <dbReference type="SAM" id="Phobius"/>
    </source>
</evidence>
<proteinExistence type="predicted"/>
<evidence type="ECO:0000256" key="4">
    <source>
        <dbReference type="ARBA" id="ARBA00023015"/>
    </source>
</evidence>
<keyword evidence="4" id="KW-0805">Transcription regulation</keyword>
<comment type="caution">
    <text evidence="11">The sequence shown here is derived from an EMBL/GenBank/DDBJ whole genome shotgun (WGS) entry which is preliminary data.</text>
</comment>
<comment type="subcellular location">
    <subcellularLocation>
        <location evidence="1">Nucleus</location>
    </subcellularLocation>
</comment>
<dbReference type="SUPFAM" id="SSF57701">
    <property type="entry name" value="Zn2/Cys6 DNA-binding domain"/>
    <property type="match status" value="1"/>
</dbReference>
<feature type="compositionally biased region" description="Polar residues" evidence="8">
    <location>
        <begin position="253"/>
        <end position="270"/>
    </location>
</feature>
<dbReference type="PROSITE" id="PS50048">
    <property type="entry name" value="ZN2_CY6_FUNGAL_2"/>
    <property type="match status" value="1"/>
</dbReference>
<organism evidence="11 12">
    <name type="scientific">Cladosporium halotolerans</name>
    <dbReference type="NCBI Taxonomy" id="1052096"/>
    <lineage>
        <taxon>Eukaryota</taxon>
        <taxon>Fungi</taxon>
        <taxon>Dikarya</taxon>
        <taxon>Ascomycota</taxon>
        <taxon>Pezizomycotina</taxon>
        <taxon>Dothideomycetes</taxon>
        <taxon>Dothideomycetidae</taxon>
        <taxon>Cladosporiales</taxon>
        <taxon>Cladosporiaceae</taxon>
        <taxon>Cladosporium</taxon>
    </lineage>
</organism>
<feature type="region of interest" description="Disordered" evidence="8">
    <location>
        <begin position="148"/>
        <end position="186"/>
    </location>
</feature>
<keyword evidence="9" id="KW-0472">Membrane</keyword>
<dbReference type="GeneID" id="96009408"/>
<dbReference type="SMART" id="SM00906">
    <property type="entry name" value="Fungal_trans"/>
    <property type="match status" value="1"/>
</dbReference>
<dbReference type="PROSITE" id="PS00463">
    <property type="entry name" value="ZN2_CY6_FUNGAL_1"/>
    <property type="match status" value="1"/>
</dbReference>
<name>A0AB34KJS5_9PEZI</name>
<dbReference type="Pfam" id="PF04082">
    <property type="entry name" value="Fungal_trans"/>
    <property type="match status" value="1"/>
</dbReference>
<feature type="region of interest" description="Disordered" evidence="8">
    <location>
        <begin position="243"/>
        <end position="272"/>
    </location>
</feature>
<keyword evidence="9" id="KW-0812">Transmembrane</keyword>
<evidence type="ECO:0000256" key="2">
    <source>
        <dbReference type="ARBA" id="ARBA00022723"/>
    </source>
</evidence>
<evidence type="ECO:0000256" key="8">
    <source>
        <dbReference type="SAM" id="MobiDB-lite"/>
    </source>
</evidence>
<dbReference type="InterPro" id="IPR036864">
    <property type="entry name" value="Zn2-C6_fun-type_DNA-bd_sf"/>
</dbReference>
<keyword evidence="5" id="KW-0238">DNA-binding</keyword>
<accession>A0AB34KJS5</accession>
<dbReference type="InterPro" id="IPR052202">
    <property type="entry name" value="Yeast_MetPath_Reg"/>
</dbReference>
<dbReference type="CDD" id="cd00067">
    <property type="entry name" value="GAL4"/>
    <property type="match status" value="1"/>
</dbReference>
<evidence type="ECO:0000259" key="10">
    <source>
        <dbReference type="PROSITE" id="PS50048"/>
    </source>
</evidence>
<feature type="region of interest" description="Disordered" evidence="8">
    <location>
        <begin position="47"/>
        <end position="66"/>
    </location>
</feature>
<feature type="compositionally biased region" description="Polar residues" evidence="8">
    <location>
        <begin position="20"/>
        <end position="40"/>
    </location>
</feature>
<dbReference type="InterPro" id="IPR007219">
    <property type="entry name" value="XnlR_reg_dom"/>
</dbReference>
<dbReference type="GO" id="GO:0005634">
    <property type="term" value="C:nucleus"/>
    <property type="evidence" value="ECO:0007669"/>
    <property type="project" value="UniProtKB-SubCell"/>
</dbReference>
<dbReference type="PANTHER" id="PTHR47782">
    <property type="entry name" value="ZN(II)2CYS6 TRANSCRIPTION FACTOR (EUROFUNG)-RELATED"/>
    <property type="match status" value="1"/>
</dbReference>
<dbReference type="GO" id="GO:0045944">
    <property type="term" value="P:positive regulation of transcription by RNA polymerase II"/>
    <property type="evidence" value="ECO:0007669"/>
    <property type="project" value="TreeGrafter"/>
</dbReference>
<dbReference type="GO" id="GO:0008270">
    <property type="term" value="F:zinc ion binding"/>
    <property type="evidence" value="ECO:0007669"/>
    <property type="project" value="InterPro"/>
</dbReference>
<dbReference type="CDD" id="cd12148">
    <property type="entry name" value="fungal_TF_MHR"/>
    <property type="match status" value="1"/>
</dbReference>
<sequence>MAAHYRNDSVLGHKAAIGDGQSTQTQQNAMERSFPANETNAHYDRRTSDISNEAAAKSVGPTSSAPRKHRVPLACKRCKRRKQRCDGTRPCCKSCDRVGVACAYEKSVRPQYPGGKTLYINALEERIAFLEARIPDQAEDHFVAEADDNPVSTSDAVGQAPMARFPKRRDSSHQSMGDSVSEDADFDDRSSLVDGVAYLSLCASGTTDTTSEPYYVGSSSGATIARVIQSSIFRGAGSRAANHAALQEENRTAHSSRPLTPPLSTESDQTPCDFPEPEQARMLFDIFFERIHTRWPILDRVVYERSFEKQYILGALTVVERSIFHLIYAITARFLSLTRKLCSVDSERHLLAATASMDFILEQHSLATLQFLVLLGVHGQRSPYGAGAWSQIRYATSVCIEMGLHRKRTRIASVEQARDAEIRRRVFWACYCLDRSTSIVLGRAFAISDKDINVELPSAGGQFWSLTHKEARDPAKGHWSNVEPFIHIIKLDRINSRTHKAVFRVDRDILSGPPEEKAKLDQKMATIRSDLDEWLSTCPQTPKEGNKITWMYDPESAYLDARDFYGVQYHKAVLFLFTTLLPTLDKSDPRFITCAHSATAVCTAYKRLNQNRTLTYTMISLHSVFVAGLTLVYCIWRDRLLFSYETLEATRDCSQSLTIFGEKWPGAVKYRDIFDALSGSVLKSIVNPGPSVPHAGASCPVAASNAIDPTISSRQSHSQRSGQHRAKRGSIPHEEQTMGNTVPEAVKEAFMEVDGEAPGGWQGWRMWNDMMKDDTTLVPDPATRSTANPQRSDDLTWHAYADTGFYGVDPVQNAAMQTSNYMMMDESQWDTGNFR</sequence>
<evidence type="ECO:0000313" key="11">
    <source>
        <dbReference type="EMBL" id="KAL1583204.1"/>
    </source>
</evidence>
<feature type="domain" description="Zn(2)-C6 fungal-type" evidence="10">
    <location>
        <begin position="74"/>
        <end position="104"/>
    </location>
</feature>
<dbReference type="GO" id="GO:0000981">
    <property type="term" value="F:DNA-binding transcription factor activity, RNA polymerase II-specific"/>
    <property type="evidence" value="ECO:0007669"/>
    <property type="project" value="InterPro"/>
</dbReference>
<feature type="transmembrane region" description="Helical" evidence="9">
    <location>
        <begin position="614"/>
        <end position="636"/>
    </location>
</feature>
<reference evidence="11 12" key="1">
    <citation type="journal article" date="2020" name="Microbiol. Resour. Announc.">
        <title>Draft Genome Sequence of a Cladosporium Species Isolated from the Mesophotic Ascidian Didemnum maculosum.</title>
        <authorList>
            <person name="Gioti A."/>
            <person name="Siaperas R."/>
            <person name="Nikolaivits E."/>
            <person name="Le Goff G."/>
            <person name="Ouazzani J."/>
            <person name="Kotoulas G."/>
            <person name="Topakas E."/>
        </authorList>
    </citation>
    <scope>NUCLEOTIDE SEQUENCE [LARGE SCALE GENOMIC DNA]</scope>
    <source>
        <strain evidence="11 12">TM138-S3</strain>
    </source>
</reference>
<feature type="region of interest" description="Disordered" evidence="8">
    <location>
        <begin position="1"/>
        <end position="40"/>
    </location>
</feature>
<dbReference type="Proteomes" id="UP000803884">
    <property type="component" value="Unassembled WGS sequence"/>
</dbReference>
<gene>
    <name evidence="11" type="ORF">WHR41_07966</name>
</gene>
<protein>
    <recommendedName>
        <fullName evidence="10">Zn(2)-C6 fungal-type domain-containing protein</fullName>
    </recommendedName>
</protein>
<dbReference type="PANTHER" id="PTHR47782:SF12">
    <property type="entry name" value="ZN(II)2CYS6 TRANSCRIPTION FACTOR (EUROFUNG)"/>
    <property type="match status" value="1"/>
</dbReference>
<keyword evidence="9" id="KW-1133">Transmembrane helix</keyword>
<dbReference type="SMART" id="SM00066">
    <property type="entry name" value="GAL4"/>
    <property type="match status" value="1"/>
</dbReference>
<evidence type="ECO:0000256" key="1">
    <source>
        <dbReference type="ARBA" id="ARBA00004123"/>
    </source>
</evidence>
<keyword evidence="2" id="KW-0479">Metal-binding</keyword>
<dbReference type="Pfam" id="PF00172">
    <property type="entry name" value="Zn_clus"/>
    <property type="match status" value="1"/>
</dbReference>
<evidence type="ECO:0000256" key="5">
    <source>
        <dbReference type="ARBA" id="ARBA00023125"/>
    </source>
</evidence>
<feature type="region of interest" description="Disordered" evidence="8">
    <location>
        <begin position="711"/>
        <end position="738"/>
    </location>
</feature>
<dbReference type="EMBL" id="JAAQHG020000038">
    <property type="protein sequence ID" value="KAL1583204.1"/>
    <property type="molecule type" value="Genomic_DNA"/>
</dbReference>
<evidence type="ECO:0000256" key="3">
    <source>
        <dbReference type="ARBA" id="ARBA00022833"/>
    </source>
</evidence>
<evidence type="ECO:0000313" key="12">
    <source>
        <dbReference type="Proteomes" id="UP000803884"/>
    </source>
</evidence>
<keyword evidence="7" id="KW-0539">Nucleus</keyword>
<keyword evidence="6" id="KW-0804">Transcription</keyword>
<dbReference type="RefSeq" id="XP_069226311.1">
    <property type="nucleotide sequence ID" value="XM_069376570.1"/>
</dbReference>
<dbReference type="InterPro" id="IPR001138">
    <property type="entry name" value="Zn2Cys6_DnaBD"/>
</dbReference>